<evidence type="ECO:0000313" key="7">
    <source>
        <dbReference type="Proteomes" id="UP001174909"/>
    </source>
</evidence>
<keyword evidence="4" id="KW-0786">Thiamine pyrophosphate</keyword>
<keyword evidence="7" id="KW-1185">Reference proteome</keyword>
<dbReference type="PANTHER" id="PTHR43380">
    <property type="entry name" value="2-OXOISOVALERATE DEHYDROGENASE SUBUNIT ALPHA, MITOCHONDRIAL"/>
    <property type="match status" value="1"/>
</dbReference>
<evidence type="ECO:0000256" key="4">
    <source>
        <dbReference type="RuleBase" id="RU365014"/>
    </source>
</evidence>
<dbReference type="InterPro" id="IPR029061">
    <property type="entry name" value="THDP-binding"/>
</dbReference>
<evidence type="ECO:0000256" key="3">
    <source>
        <dbReference type="ARBA" id="ARBA00023002"/>
    </source>
</evidence>
<name>A0AA35R167_GEOBA</name>
<keyword evidence="2" id="KW-0809">Transit peptide</keyword>
<proteinExistence type="inferred from homology"/>
<protein>
    <recommendedName>
        <fullName evidence="4">2-oxoisovalerate dehydrogenase subunit alpha</fullName>
        <ecNumber evidence="4">1.2.4.4</ecNumber>
    </recommendedName>
    <alternativeName>
        <fullName evidence="4">Branched-chain alpha-keto acid dehydrogenase E1 component alpha chain</fullName>
    </alternativeName>
</protein>
<dbReference type="Pfam" id="PF00676">
    <property type="entry name" value="E1_dh"/>
    <property type="match status" value="1"/>
</dbReference>
<reference evidence="6" key="1">
    <citation type="submission" date="2023-03" db="EMBL/GenBank/DDBJ databases">
        <authorList>
            <person name="Steffen K."/>
            <person name="Cardenas P."/>
        </authorList>
    </citation>
    <scope>NUCLEOTIDE SEQUENCE</scope>
</reference>
<comment type="cofactor">
    <cofactor evidence="4">
        <name>thiamine diphosphate</name>
        <dbReference type="ChEBI" id="CHEBI:58937"/>
    </cofactor>
</comment>
<evidence type="ECO:0000256" key="1">
    <source>
        <dbReference type="ARBA" id="ARBA00008646"/>
    </source>
</evidence>
<dbReference type="InterPro" id="IPR050771">
    <property type="entry name" value="Alpha-ketoacid_DH_E1_comp"/>
</dbReference>
<keyword evidence="3 4" id="KW-0560">Oxidoreductase</keyword>
<dbReference type="InterPro" id="IPR001017">
    <property type="entry name" value="DH_E1"/>
</dbReference>
<dbReference type="Gene3D" id="3.40.50.970">
    <property type="match status" value="1"/>
</dbReference>
<evidence type="ECO:0000313" key="6">
    <source>
        <dbReference type="EMBL" id="CAI8000288.1"/>
    </source>
</evidence>
<dbReference type="GO" id="GO:0003863">
    <property type="term" value="F:branched-chain 2-oxo acid dehydrogenase activity"/>
    <property type="evidence" value="ECO:0007669"/>
    <property type="project" value="UniProtKB-EC"/>
</dbReference>
<organism evidence="6 7">
    <name type="scientific">Geodia barretti</name>
    <name type="common">Barrett's horny sponge</name>
    <dbReference type="NCBI Taxonomy" id="519541"/>
    <lineage>
        <taxon>Eukaryota</taxon>
        <taxon>Metazoa</taxon>
        <taxon>Porifera</taxon>
        <taxon>Demospongiae</taxon>
        <taxon>Heteroscleromorpha</taxon>
        <taxon>Tetractinellida</taxon>
        <taxon>Astrophorina</taxon>
        <taxon>Geodiidae</taxon>
        <taxon>Geodia</taxon>
    </lineage>
</organism>
<dbReference type="PANTHER" id="PTHR43380:SF1">
    <property type="entry name" value="2-OXOISOVALERATE DEHYDROGENASE SUBUNIT ALPHA, MITOCHONDRIAL"/>
    <property type="match status" value="1"/>
</dbReference>
<accession>A0AA35R167</accession>
<dbReference type="EMBL" id="CASHTH010000397">
    <property type="protein sequence ID" value="CAI8000288.1"/>
    <property type="molecule type" value="Genomic_DNA"/>
</dbReference>
<gene>
    <name evidence="6" type="ORF">GBAR_LOCUS2886</name>
</gene>
<comment type="function">
    <text evidence="4">The branched-chain alpha-keto dehydrogenase complex catalyzes the overall conversion of alpha-keto acids to acyl-CoA and CO(2). It contains multiple copies of three enzymatic components: branched-chain alpha-keto acid decarboxylase (E1), lipoamide acyltransferase (E2) and lipoamide dehydrogenase (E3).</text>
</comment>
<dbReference type="SUPFAM" id="SSF52518">
    <property type="entry name" value="Thiamin diphosphate-binding fold (THDP-binding)"/>
    <property type="match status" value="1"/>
</dbReference>
<sequence>MILVRTMDERIWMMNRQGKVPIAASAQGHEAVQLGSLLAAQKDGDYFLFPYYRDLAIKMAVGLTPRQVMLSFMGKEGDPYSGARQFPLQGADLPRRVIQISNVVAAGLTQSVGYALGCKMLGDDTVTICYFGDGATSQGETHEAMNFAAIHQLPIVFICENNKYAISTPQNSQMVIGDVAARAEGYGFPGFVVDGLDFLACYEATREAIVYARRTGPTLVEMKCERFMPHTTDDDDRRYRDRDALDAARQRDPVVTFPADLVIRGIVSQEQVDGFRAEAVQQVNDATDFADAALPPDASTIYDNLYV</sequence>
<comment type="catalytic activity">
    <reaction evidence="4">
        <text>N(6)-[(R)-lipoyl]-L-lysyl-[protein] + 3-methyl-2-oxobutanoate + H(+) = N(6)-[(R)-S(8)-2-methylpropanoyldihydrolipoyl]-L-lysyl-[protein] + CO2</text>
        <dbReference type="Rhea" id="RHEA:13457"/>
        <dbReference type="Rhea" id="RHEA-COMP:10474"/>
        <dbReference type="Rhea" id="RHEA-COMP:10497"/>
        <dbReference type="ChEBI" id="CHEBI:11851"/>
        <dbReference type="ChEBI" id="CHEBI:15378"/>
        <dbReference type="ChEBI" id="CHEBI:16526"/>
        <dbReference type="ChEBI" id="CHEBI:83099"/>
        <dbReference type="ChEBI" id="CHEBI:83142"/>
        <dbReference type="EC" id="1.2.4.4"/>
    </reaction>
</comment>
<dbReference type="CDD" id="cd02000">
    <property type="entry name" value="TPP_E1_PDC_ADC_BCADC"/>
    <property type="match status" value="1"/>
</dbReference>
<feature type="domain" description="Dehydrogenase E1 component" evidence="5">
    <location>
        <begin position="1"/>
        <end position="297"/>
    </location>
</feature>
<dbReference type="EC" id="1.2.4.4" evidence="4"/>
<evidence type="ECO:0000256" key="2">
    <source>
        <dbReference type="ARBA" id="ARBA00022946"/>
    </source>
</evidence>
<dbReference type="AlphaFoldDB" id="A0AA35R167"/>
<evidence type="ECO:0000259" key="5">
    <source>
        <dbReference type="Pfam" id="PF00676"/>
    </source>
</evidence>
<dbReference type="Proteomes" id="UP001174909">
    <property type="component" value="Unassembled WGS sequence"/>
</dbReference>
<comment type="similarity">
    <text evidence="1 4">Belongs to the BCKDHA family.</text>
</comment>
<dbReference type="GO" id="GO:0009083">
    <property type="term" value="P:branched-chain amino acid catabolic process"/>
    <property type="evidence" value="ECO:0007669"/>
    <property type="project" value="TreeGrafter"/>
</dbReference>
<comment type="caution">
    <text evidence="6">The sequence shown here is derived from an EMBL/GenBank/DDBJ whole genome shotgun (WGS) entry which is preliminary data.</text>
</comment>